<feature type="transmembrane region" description="Helical" evidence="15">
    <location>
        <begin position="100"/>
        <end position="120"/>
    </location>
</feature>
<sequence length="491" mass="56693">MHIVYCFLLLLRRYVVIKENTTKIVRAVYDLNPYVHMLLIGFAIVIPFYDPKYSKPTVFFKRLGRLSYVLITLNLILMLRPNWLLTKNYTYTDFIPIHKWLSRFIVIISLVHGIAFLIWWKVNPSPTVSINIKLQNNYNAVGLAISIISVILMVFSLGPLRRWNYNVFYILHNFSNIAFVFFTPIHARPGVSIPYFIINITILAAICYQKIINATAVQLVSRESFTHHHEAQSLVCVKLERKAIGSEFIPACHIRISSYSIINPLYWLLPSHPYTVISLPTDDHIELVLLEHISKSSFRLHMERNYTVVNEFNPSVPKICLTEANRICITCAGTGISFGLPLYRYFLKKLQNGEQDIQYIKLVWIVKHKMSLELFEKLTSITNLMNDNCFLRNIEVYITNSTQAVSNFDDDNIELQDMNSIENSIQDKYNFGSIKFGRRIDWATDLSTFVDKTNGTEKTWLLACGPDSFVKSSKVYASKSGINFASEPYSF</sequence>
<gene>
    <name evidence="19" type="primary">TPHA0O00590</name>
    <name evidence="19" type="ordered locus">TPHA_0O00590</name>
</gene>
<evidence type="ECO:0000256" key="4">
    <source>
        <dbReference type="ARBA" id="ARBA00022692"/>
    </source>
</evidence>
<evidence type="ECO:0000256" key="13">
    <source>
        <dbReference type="ARBA" id="ARBA00038065"/>
    </source>
</evidence>
<feature type="transmembrane region" description="Helical" evidence="15">
    <location>
        <begin position="166"/>
        <end position="185"/>
    </location>
</feature>
<comment type="function">
    <text evidence="12">Probable cell surface metalloreductase. May be involved in iron or copper homeostasis.</text>
</comment>
<reference evidence="19 20" key="1">
    <citation type="journal article" date="2011" name="Proc. Natl. Acad. Sci. U.S.A.">
        <title>Evolutionary erosion of yeast sex chromosomes by mating-type switching accidents.</title>
        <authorList>
            <person name="Gordon J.L."/>
            <person name="Armisen D."/>
            <person name="Proux-Wera E."/>
            <person name="Oheigeartaigh S.S."/>
            <person name="Byrne K.P."/>
            <person name="Wolfe K.H."/>
        </authorList>
    </citation>
    <scope>NUCLEOTIDE SEQUENCE [LARGE SCALE GENOMIC DNA]</scope>
    <source>
        <strain evidence="20">ATCC 24235 / CBS 4417 / NBRC 1672 / NRRL Y-8282 / UCD 70-5</strain>
    </source>
</reference>
<dbReference type="AlphaFoldDB" id="G8C1K1"/>
<dbReference type="Pfam" id="PF08022">
    <property type="entry name" value="FAD_binding_8"/>
    <property type="match status" value="1"/>
</dbReference>
<keyword evidence="7" id="KW-0249">Electron transport</keyword>
<proteinExistence type="inferred from homology"/>
<dbReference type="SFLD" id="SFLDG01168">
    <property type="entry name" value="Ferric_reductase_subgroup_(FRE"/>
    <property type="match status" value="1"/>
</dbReference>
<keyword evidence="4 15" id="KW-0812">Transmembrane</keyword>
<evidence type="ECO:0000259" key="17">
    <source>
        <dbReference type="Pfam" id="PF08022"/>
    </source>
</evidence>
<evidence type="ECO:0000256" key="6">
    <source>
        <dbReference type="ARBA" id="ARBA00022857"/>
    </source>
</evidence>
<keyword evidence="11 15" id="KW-0472">Membrane</keyword>
<keyword evidence="9" id="KW-0560">Oxidoreductase</keyword>
<comment type="subcellular location">
    <subcellularLocation>
        <location evidence="1">Membrane</location>
        <topology evidence="1">Multi-pass membrane protein</topology>
    </subcellularLocation>
</comment>
<dbReference type="PANTHER" id="PTHR11972:SF198">
    <property type="entry name" value="METALLOREDUCTASE AIM14-RELATED"/>
    <property type="match status" value="1"/>
</dbReference>
<dbReference type="PANTHER" id="PTHR11972">
    <property type="entry name" value="NADPH OXIDASE"/>
    <property type="match status" value="1"/>
</dbReference>
<dbReference type="OMA" id="GRMAYCL"/>
<evidence type="ECO:0000259" key="18">
    <source>
        <dbReference type="Pfam" id="PF08030"/>
    </source>
</evidence>
<evidence type="ECO:0000256" key="12">
    <source>
        <dbReference type="ARBA" id="ARBA00037386"/>
    </source>
</evidence>
<dbReference type="GeneID" id="11530593"/>
<evidence type="ECO:0000259" key="16">
    <source>
        <dbReference type="Pfam" id="PF01794"/>
    </source>
</evidence>
<evidence type="ECO:0000256" key="11">
    <source>
        <dbReference type="ARBA" id="ARBA00023136"/>
    </source>
</evidence>
<feature type="transmembrane region" description="Helical" evidence="15">
    <location>
        <begin position="34"/>
        <end position="51"/>
    </location>
</feature>
<protein>
    <recommendedName>
        <fullName evidence="14">Probable metalloreductase AIM14</fullName>
    </recommendedName>
</protein>
<evidence type="ECO:0000256" key="5">
    <source>
        <dbReference type="ARBA" id="ARBA00022827"/>
    </source>
</evidence>
<evidence type="ECO:0000256" key="8">
    <source>
        <dbReference type="ARBA" id="ARBA00022989"/>
    </source>
</evidence>
<keyword evidence="6" id="KW-0521">NADP</keyword>
<evidence type="ECO:0000256" key="14">
    <source>
        <dbReference type="ARBA" id="ARBA00039704"/>
    </source>
</evidence>
<dbReference type="GO" id="GO:0005886">
    <property type="term" value="C:plasma membrane"/>
    <property type="evidence" value="ECO:0007669"/>
    <property type="project" value="TreeGrafter"/>
</dbReference>
<dbReference type="SFLD" id="SFLDS00052">
    <property type="entry name" value="Ferric_Reductase_Domain"/>
    <property type="match status" value="1"/>
</dbReference>
<keyword evidence="20" id="KW-1185">Reference proteome</keyword>
<accession>G8C1K1</accession>
<feature type="domain" description="Ferric reductase NAD binding" evidence="18">
    <location>
        <begin position="327"/>
        <end position="477"/>
    </location>
</feature>
<evidence type="ECO:0000256" key="10">
    <source>
        <dbReference type="ARBA" id="ARBA00023065"/>
    </source>
</evidence>
<dbReference type="HOGENOM" id="CLU_036508_0_0_1"/>
<dbReference type="OrthoDB" id="17725at2759"/>
<dbReference type="CDD" id="cd06186">
    <property type="entry name" value="NOX_Duox_like_FAD_NADP"/>
    <property type="match status" value="1"/>
</dbReference>
<keyword evidence="8 15" id="KW-1133">Transmembrane helix</keyword>
<dbReference type="GO" id="GO:0006915">
    <property type="term" value="P:apoptotic process"/>
    <property type="evidence" value="ECO:0007669"/>
    <property type="project" value="EnsemblFungi"/>
</dbReference>
<evidence type="ECO:0000256" key="9">
    <source>
        <dbReference type="ARBA" id="ARBA00023002"/>
    </source>
</evidence>
<feature type="domain" description="FAD-binding 8" evidence="17">
    <location>
        <begin position="232"/>
        <end position="291"/>
    </location>
</feature>
<dbReference type="RefSeq" id="XP_003688463.1">
    <property type="nucleotide sequence ID" value="XM_003688415.1"/>
</dbReference>
<evidence type="ECO:0000256" key="1">
    <source>
        <dbReference type="ARBA" id="ARBA00004141"/>
    </source>
</evidence>
<name>G8C1K1_TETPH</name>
<evidence type="ECO:0000256" key="3">
    <source>
        <dbReference type="ARBA" id="ARBA00022630"/>
    </source>
</evidence>
<dbReference type="SFLD" id="SFLDF00463">
    <property type="entry name" value="AIM14"/>
    <property type="match status" value="1"/>
</dbReference>
<feature type="domain" description="Ferric oxidoreductase" evidence="16">
    <location>
        <begin position="63"/>
        <end position="182"/>
    </location>
</feature>
<evidence type="ECO:0000256" key="15">
    <source>
        <dbReference type="SAM" id="Phobius"/>
    </source>
</evidence>
<dbReference type="GO" id="GO:0032956">
    <property type="term" value="P:regulation of actin cytoskeleton organization"/>
    <property type="evidence" value="ECO:0007669"/>
    <property type="project" value="EnsemblFungi"/>
</dbReference>
<dbReference type="Gene3D" id="3.40.50.80">
    <property type="entry name" value="Nucleotide-binding domain of ferredoxin-NADP reductase (FNR) module"/>
    <property type="match status" value="1"/>
</dbReference>
<dbReference type="GO" id="GO:0033215">
    <property type="term" value="P:reductive iron assimilation"/>
    <property type="evidence" value="ECO:0007669"/>
    <property type="project" value="TreeGrafter"/>
</dbReference>
<keyword evidence="2" id="KW-0813">Transport</keyword>
<dbReference type="GO" id="GO:0097038">
    <property type="term" value="C:perinuclear endoplasmic reticulum"/>
    <property type="evidence" value="ECO:0007669"/>
    <property type="project" value="EnsemblFungi"/>
</dbReference>
<keyword evidence="10" id="KW-0406">Ion transport</keyword>
<dbReference type="InterPro" id="IPR013130">
    <property type="entry name" value="Fe3_Rdtase_TM_dom"/>
</dbReference>
<dbReference type="InterPro" id="IPR013112">
    <property type="entry name" value="FAD-bd_8"/>
</dbReference>
<dbReference type="GO" id="GO:0016175">
    <property type="term" value="F:superoxide-generating NAD(P)H oxidase activity"/>
    <property type="evidence" value="ECO:0007669"/>
    <property type="project" value="EnsemblFungi"/>
</dbReference>
<feature type="transmembrane region" description="Helical" evidence="15">
    <location>
        <begin position="63"/>
        <end position="80"/>
    </location>
</feature>
<evidence type="ECO:0000256" key="7">
    <source>
        <dbReference type="ARBA" id="ARBA00022982"/>
    </source>
</evidence>
<dbReference type="eggNOG" id="KOG0039">
    <property type="taxonomic scope" value="Eukaryota"/>
</dbReference>
<feature type="transmembrane region" description="Helical" evidence="15">
    <location>
        <begin position="192"/>
        <end position="211"/>
    </location>
</feature>
<feature type="transmembrane region" description="Helical" evidence="15">
    <location>
        <begin position="140"/>
        <end position="160"/>
    </location>
</feature>
<dbReference type="GO" id="GO:0000293">
    <property type="term" value="F:ferric-chelate reductase activity"/>
    <property type="evidence" value="ECO:0007669"/>
    <property type="project" value="TreeGrafter"/>
</dbReference>
<evidence type="ECO:0000256" key="2">
    <source>
        <dbReference type="ARBA" id="ARBA00022448"/>
    </source>
</evidence>
<dbReference type="Pfam" id="PF01794">
    <property type="entry name" value="Ferric_reduct"/>
    <property type="match status" value="1"/>
</dbReference>
<evidence type="ECO:0000313" key="20">
    <source>
        <dbReference type="Proteomes" id="UP000005666"/>
    </source>
</evidence>
<keyword evidence="5" id="KW-0274">FAD</keyword>
<organism evidence="19 20">
    <name type="scientific">Tetrapisispora phaffii (strain ATCC 24235 / CBS 4417 / NBRC 1672 / NRRL Y-8282 / UCD 70-5)</name>
    <name type="common">Yeast</name>
    <name type="synonym">Fabospora phaffii</name>
    <dbReference type="NCBI Taxonomy" id="1071381"/>
    <lineage>
        <taxon>Eukaryota</taxon>
        <taxon>Fungi</taxon>
        <taxon>Dikarya</taxon>
        <taxon>Ascomycota</taxon>
        <taxon>Saccharomycotina</taxon>
        <taxon>Saccharomycetes</taxon>
        <taxon>Saccharomycetales</taxon>
        <taxon>Saccharomycetaceae</taxon>
        <taxon>Tetrapisispora</taxon>
    </lineage>
</organism>
<dbReference type="InterPro" id="IPR013121">
    <property type="entry name" value="Fe_red_NAD-bd_6"/>
</dbReference>
<dbReference type="EMBL" id="HE612870">
    <property type="protein sequence ID" value="CCE66029.1"/>
    <property type="molecule type" value="Genomic_DNA"/>
</dbReference>
<keyword evidence="3" id="KW-0285">Flavoprotein</keyword>
<comment type="similarity">
    <text evidence="13">Belongs to the ferric reductase (FRE) family. AIM14 subfamily.</text>
</comment>
<evidence type="ECO:0000313" key="19">
    <source>
        <dbReference type="EMBL" id="CCE66029.1"/>
    </source>
</evidence>
<dbReference type="KEGG" id="tpf:TPHA_0O00590"/>
<dbReference type="InterPro" id="IPR039261">
    <property type="entry name" value="FNR_nucleotide-bd"/>
</dbReference>
<dbReference type="Proteomes" id="UP000005666">
    <property type="component" value="Chromosome 15"/>
</dbReference>
<dbReference type="InterPro" id="IPR050369">
    <property type="entry name" value="RBOH/FRE"/>
</dbReference>
<dbReference type="Pfam" id="PF08030">
    <property type="entry name" value="NAD_binding_6"/>
    <property type="match status" value="1"/>
</dbReference>